<feature type="domain" description="Thioredoxin-like fold" evidence="1">
    <location>
        <begin position="73"/>
        <end position="143"/>
    </location>
</feature>
<dbReference type="Gene3D" id="3.40.30.80">
    <property type="match status" value="1"/>
</dbReference>
<dbReference type="EMBL" id="VSIX01000111">
    <property type="protein sequence ID" value="TYB30576.1"/>
    <property type="molecule type" value="Genomic_DNA"/>
</dbReference>
<name>A0A5D0MC71_9BACT</name>
<dbReference type="InterPro" id="IPR036249">
    <property type="entry name" value="Thioredoxin-like_sf"/>
</dbReference>
<evidence type="ECO:0000313" key="3">
    <source>
        <dbReference type="Proteomes" id="UP000324143"/>
    </source>
</evidence>
<organism evidence="2 3">
    <name type="scientific">Candidatus Mcinerneyibacterium aminivorans</name>
    <dbReference type="NCBI Taxonomy" id="2703815"/>
    <lineage>
        <taxon>Bacteria</taxon>
        <taxon>Candidatus Macinerneyibacteriota</taxon>
        <taxon>Candidatus Mcinerneyibacteria</taxon>
        <taxon>Candidatus Mcinerneyibacteriales</taxon>
        <taxon>Candidatus Mcinerneyibacteriaceae</taxon>
        <taxon>Candidatus Mcinerneyibacterium</taxon>
    </lineage>
</organism>
<feature type="non-terminal residue" evidence="2">
    <location>
        <position position="1"/>
    </location>
</feature>
<dbReference type="PANTHER" id="PTHR37170">
    <property type="entry name" value="GLUTAREDOXIN-RELATED"/>
    <property type="match status" value="1"/>
</dbReference>
<reference evidence="2" key="1">
    <citation type="submission" date="2019-08" db="EMBL/GenBank/DDBJ databases">
        <title>Genomic characterization of a novel candidate phylum (ARYD3) from a high temperature, high salinity tertiary oil reservoir in north central Oklahoma, USA.</title>
        <authorList>
            <person name="Youssef N.H."/>
            <person name="Yadav A."/>
            <person name="Elshahed M.S."/>
        </authorList>
    </citation>
    <scope>NUCLEOTIDE SEQUENCE [LARGE SCALE GENOMIC DNA]</scope>
    <source>
        <strain evidence="2">ARYD3</strain>
    </source>
</reference>
<protein>
    <recommendedName>
        <fullName evidence="1">Thioredoxin-like fold domain-containing protein</fullName>
    </recommendedName>
</protein>
<dbReference type="SUPFAM" id="SSF52833">
    <property type="entry name" value="Thioredoxin-like"/>
    <property type="match status" value="1"/>
</dbReference>
<sequence length="152" mass="17580">YEIIDSKKTSEAVYPAIKYKDLDDRIIIYGVPSGYEFGVFLETIDLISNKNITHLSEELVDYFKMIDECINNKIFVVPECQHSPLLVKILITSSYLNKNIKTEVYQINDFPELQKKYSIEGVPTTIINSEYAFVGMQPERKLIEIYNKIVKG</sequence>
<proteinExistence type="predicted"/>
<evidence type="ECO:0000259" key="1">
    <source>
        <dbReference type="Pfam" id="PF13192"/>
    </source>
</evidence>
<dbReference type="Proteomes" id="UP000324143">
    <property type="component" value="Unassembled WGS sequence"/>
</dbReference>
<dbReference type="AlphaFoldDB" id="A0A5D0MC71"/>
<keyword evidence="3" id="KW-1185">Reference proteome</keyword>
<dbReference type="InterPro" id="IPR012336">
    <property type="entry name" value="Thioredoxin-like_fold"/>
</dbReference>
<gene>
    <name evidence="2" type="ORF">FXF47_08510</name>
</gene>
<dbReference type="Pfam" id="PF13192">
    <property type="entry name" value="Thioredoxin_3"/>
    <property type="match status" value="1"/>
</dbReference>
<dbReference type="PANTHER" id="PTHR37170:SF1">
    <property type="entry name" value="GLUTAREDOXIN-LIKE PROTEIN"/>
    <property type="match status" value="1"/>
</dbReference>
<accession>A0A5D0MC71</accession>
<comment type="caution">
    <text evidence="2">The sequence shown here is derived from an EMBL/GenBank/DDBJ whole genome shotgun (WGS) entry which is preliminary data.</text>
</comment>
<evidence type="ECO:0000313" key="2">
    <source>
        <dbReference type="EMBL" id="TYB30576.1"/>
    </source>
</evidence>